<protein>
    <recommendedName>
        <fullName evidence="1">Endonuclease/exonuclease/phosphatase domain-containing protein</fullName>
    </recommendedName>
</protein>
<dbReference type="GO" id="GO:0003824">
    <property type="term" value="F:catalytic activity"/>
    <property type="evidence" value="ECO:0007669"/>
    <property type="project" value="InterPro"/>
</dbReference>
<dbReference type="Gene3D" id="3.60.10.10">
    <property type="entry name" value="Endonuclease/exonuclease/phosphatase"/>
    <property type="match status" value="1"/>
</dbReference>
<feature type="domain" description="Endonuclease/exonuclease/phosphatase" evidence="1">
    <location>
        <begin position="20"/>
        <end position="246"/>
    </location>
</feature>
<dbReference type="InterPro" id="IPR036691">
    <property type="entry name" value="Endo/exonu/phosph_ase_sf"/>
</dbReference>
<organism evidence="2 3">
    <name type="scientific">Candidatus Dojkabacteria bacterium CG_4_10_14_0_2_um_filter_Dojkabacteria_WS6_41_15</name>
    <dbReference type="NCBI Taxonomy" id="2014249"/>
    <lineage>
        <taxon>Bacteria</taxon>
        <taxon>Candidatus Dojkabacteria</taxon>
    </lineage>
</organism>
<dbReference type="Pfam" id="PF03372">
    <property type="entry name" value="Exo_endo_phos"/>
    <property type="match status" value="1"/>
</dbReference>
<reference evidence="3" key="1">
    <citation type="submission" date="2017-09" db="EMBL/GenBank/DDBJ databases">
        <title>Depth-based differentiation of microbial function through sediment-hosted aquifers and enrichment of novel symbionts in the deep terrestrial subsurface.</title>
        <authorList>
            <person name="Probst A.J."/>
            <person name="Ladd B."/>
            <person name="Jarett J.K."/>
            <person name="Geller-Mcgrath D.E."/>
            <person name="Sieber C.M.K."/>
            <person name="Emerson J.B."/>
            <person name="Anantharaman K."/>
            <person name="Thomas B.C."/>
            <person name="Malmstrom R."/>
            <person name="Stieglmeier M."/>
            <person name="Klingl A."/>
            <person name="Woyke T."/>
            <person name="Ryan C.M."/>
            <person name="Banfield J.F."/>
        </authorList>
    </citation>
    <scope>NUCLEOTIDE SEQUENCE [LARGE SCALE GENOMIC DNA]</scope>
</reference>
<name>A0A2M7W2S3_9BACT</name>
<accession>A0A2M7W2S3</accession>
<evidence type="ECO:0000313" key="3">
    <source>
        <dbReference type="Proteomes" id="UP000228952"/>
    </source>
</evidence>
<dbReference type="InterPro" id="IPR005135">
    <property type="entry name" value="Endo/exonuclease/phosphatase"/>
</dbReference>
<evidence type="ECO:0000259" key="1">
    <source>
        <dbReference type="Pfam" id="PF03372"/>
    </source>
</evidence>
<dbReference type="Proteomes" id="UP000228952">
    <property type="component" value="Unassembled WGS sequence"/>
</dbReference>
<dbReference type="AlphaFoldDB" id="A0A2M7W2S3"/>
<gene>
    <name evidence="2" type="ORF">COX64_02560</name>
</gene>
<comment type="caution">
    <text evidence="2">The sequence shown here is derived from an EMBL/GenBank/DDBJ whole genome shotgun (WGS) entry which is preliminary data.</text>
</comment>
<proteinExistence type="predicted"/>
<evidence type="ECO:0000313" key="2">
    <source>
        <dbReference type="EMBL" id="PJA14008.1"/>
    </source>
</evidence>
<sequence length="251" mass="29337">MSTKLTIITANIGYKNLFGKRAVVRLHKRKPEVLCLQEVLQSRTEHLKELGYQTGKAEDYRHIGNKSGYVITGMKTKNAVISLERVQYADKRIVSLWGWLIYTKIAKLREKYEAVMSTFRYQGKIYRVVNAHLSIACRPQVRVAQLATLLKRYADGRTIFCGDFNIVSDALFRLMIGWACGYHIEDYFYNERAEVNKLIVQYKLQSPFAKRKTTRYPFHQQFDHILVPECFEIKRKKMIKISLSDHKALYG</sequence>
<dbReference type="EMBL" id="PFQB01000065">
    <property type="protein sequence ID" value="PJA14008.1"/>
    <property type="molecule type" value="Genomic_DNA"/>
</dbReference>
<dbReference type="SUPFAM" id="SSF56219">
    <property type="entry name" value="DNase I-like"/>
    <property type="match status" value="1"/>
</dbReference>